<evidence type="ECO:0000256" key="2">
    <source>
        <dbReference type="ARBA" id="ARBA00022801"/>
    </source>
</evidence>
<gene>
    <name evidence="4" type="ORF">ACK4CT_11620</name>
</gene>
<sequence>MVERHDIEFAGEGAVTLRGWLFRPEGPGPHPGITMAHGFAGVKEHGLERFARFFADAGFVVLVHDHRGFGASDGSPRFDVDPWAQIADWRRAISFLESRPDVDAERIGLWGSSYAGGHAIVLGATDRRLRAVVAQVPTISGYQQSLRRVPPDQVADLQTKFIEDDRAQFRGGSPALQAVVSSDPAVPAAYRSPDAIAFYTQPTMPDNVWHNSMTVRSSRAARMYEPGIWIDRVSPTPLLMVVGLQDTVTVTDLALAAYERALEPKKLVTISGGHFDPYQGRFDRAAGAARDWFTQHLTQSEL</sequence>
<dbReference type="Proteomes" id="UP001635816">
    <property type="component" value="Unassembled WGS sequence"/>
</dbReference>
<comment type="similarity">
    <text evidence="1">Belongs to the AB hydrolase superfamily.</text>
</comment>
<name>A0ABW9L7E0_9MYCO</name>
<dbReference type="InterPro" id="IPR029058">
    <property type="entry name" value="AB_hydrolase_fold"/>
</dbReference>
<evidence type="ECO:0000313" key="4">
    <source>
        <dbReference type="EMBL" id="MFN6543832.1"/>
    </source>
</evidence>
<evidence type="ECO:0000313" key="5">
    <source>
        <dbReference type="Proteomes" id="UP001635816"/>
    </source>
</evidence>
<dbReference type="Gene3D" id="3.40.50.1820">
    <property type="entry name" value="alpha/beta hydrolase"/>
    <property type="match status" value="1"/>
</dbReference>
<dbReference type="InterPro" id="IPR050261">
    <property type="entry name" value="FrsA_esterase"/>
</dbReference>
<organism evidence="4 5">
    <name type="scientific">Mycolicibacterium nivoides</name>
    <dbReference type="NCBI Taxonomy" id="2487344"/>
    <lineage>
        <taxon>Bacteria</taxon>
        <taxon>Bacillati</taxon>
        <taxon>Actinomycetota</taxon>
        <taxon>Actinomycetes</taxon>
        <taxon>Mycobacteriales</taxon>
        <taxon>Mycobacteriaceae</taxon>
        <taxon>Mycolicibacterium</taxon>
    </lineage>
</organism>
<dbReference type="GO" id="GO:0016787">
    <property type="term" value="F:hydrolase activity"/>
    <property type="evidence" value="ECO:0007669"/>
    <property type="project" value="UniProtKB-KW"/>
</dbReference>
<dbReference type="Gene3D" id="1.10.10.800">
    <property type="match status" value="1"/>
</dbReference>
<dbReference type="SUPFAM" id="SSF53474">
    <property type="entry name" value="alpha/beta-Hydrolases"/>
    <property type="match status" value="1"/>
</dbReference>
<feature type="domain" description="Xaa-Pro dipeptidyl-peptidase-like" evidence="3">
    <location>
        <begin position="19"/>
        <end position="275"/>
    </location>
</feature>
<proteinExistence type="inferred from homology"/>
<evidence type="ECO:0000256" key="1">
    <source>
        <dbReference type="ARBA" id="ARBA00008645"/>
    </source>
</evidence>
<comment type="caution">
    <text evidence="4">The sequence shown here is derived from an EMBL/GenBank/DDBJ whole genome shotgun (WGS) entry which is preliminary data.</text>
</comment>
<reference evidence="4 5" key="1">
    <citation type="submission" date="2024-12" db="EMBL/GenBank/DDBJ databases">
        <title>The coexistence of Mycolicibacterium septicum and Mycolicibacterium nivoides in clinical samples.</title>
        <authorList>
            <person name="Wang C."/>
            <person name="Feng Y."/>
            <person name="Zong Z."/>
        </authorList>
    </citation>
    <scope>NUCLEOTIDE SEQUENCE [LARGE SCALE GENOMIC DNA]</scope>
    <source>
        <strain evidence="4 5">120309</strain>
    </source>
</reference>
<dbReference type="InterPro" id="IPR000383">
    <property type="entry name" value="Xaa-Pro-like_dom"/>
</dbReference>
<dbReference type="GeneID" id="300557273"/>
<keyword evidence="5" id="KW-1185">Reference proteome</keyword>
<accession>A0ABW9L7E0</accession>
<dbReference type="PANTHER" id="PTHR22946:SF9">
    <property type="entry name" value="POLYKETIDE TRANSFERASE AF380"/>
    <property type="match status" value="1"/>
</dbReference>
<dbReference type="RefSeq" id="WP_124712827.1">
    <property type="nucleotide sequence ID" value="NZ_CP034072.1"/>
</dbReference>
<dbReference type="EMBL" id="JBKBDD010000003">
    <property type="protein sequence ID" value="MFN6543832.1"/>
    <property type="molecule type" value="Genomic_DNA"/>
</dbReference>
<protein>
    <submittedName>
        <fullName evidence="4">Alpha/beta hydrolase</fullName>
    </submittedName>
</protein>
<evidence type="ECO:0000259" key="3">
    <source>
        <dbReference type="Pfam" id="PF02129"/>
    </source>
</evidence>
<dbReference type="Pfam" id="PF02129">
    <property type="entry name" value="Peptidase_S15"/>
    <property type="match status" value="1"/>
</dbReference>
<keyword evidence="2 4" id="KW-0378">Hydrolase</keyword>
<dbReference type="PANTHER" id="PTHR22946">
    <property type="entry name" value="DIENELACTONE HYDROLASE DOMAIN-CONTAINING PROTEIN-RELATED"/>
    <property type="match status" value="1"/>
</dbReference>